<dbReference type="Proteomes" id="UP000887565">
    <property type="component" value="Unplaced"/>
</dbReference>
<evidence type="ECO:0000313" key="2">
    <source>
        <dbReference type="WBParaSite" id="nRc.2.0.1.t23056-RA"/>
    </source>
</evidence>
<accession>A0A915JBN0</accession>
<sequence length="103" mass="11423">MCRVRYSRDGNSCSHRILCKNVYTHINRKQTSSGVGGVTEGKFRRLGDGVLFIKSNGDSFLGDVDTKINILENGHLPLETIEIGLSALCLTACCFKYHTELKT</sequence>
<protein>
    <submittedName>
        <fullName evidence="2">Uncharacterized protein</fullName>
    </submittedName>
</protein>
<dbReference type="AlphaFoldDB" id="A0A915JBN0"/>
<dbReference type="WBParaSite" id="nRc.2.0.1.t23056-RA">
    <property type="protein sequence ID" value="nRc.2.0.1.t23056-RA"/>
    <property type="gene ID" value="nRc.2.0.1.g23056"/>
</dbReference>
<name>A0A915JBN0_ROMCU</name>
<organism evidence="1 2">
    <name type="scientific">Romanomermis culicivorax</name>
    <name type="common">Nematode worm</name>
    <dbReference type="NCBI Taxonomy" id="13658"/>
    <lineage>
        <taxon>Eukaryota</taxon>
        <taxon>Metazoa</taxon>
        <taxon>Ecdysozoa</taxon>
        <taxon>Nematoda</taxon>
        <taxon>Enoplea</taxon>
        <taxon>Dorylaimia</taxon>
        <taxon>Mermithida</taxon>
        <taxon>Mermithoidea</taxon>
        <taxon>Mermithidae</taxon>
        <taxon>Romanomermis</taxon>
    </lineage>
</organism>
<keyword evidence="1" id="KW-1185">Reference proteome</keyword>
<evidence type="ECO:0000313" key="1">
    <source>
        <dbReference type="Proteomes" id="UP000887565"/>
    </source>
</evidence>
<reference evidence="2" key="1">
    <citation type="submission" date="2022-11" db="UniProtKB">
        <authorList>
            <consortium name="WormBaseParasite"/>
        </authorList>
    </citation>
    <scope>IDENTIFICATION</scope>
</reference>
<proteinExistence type="predicted"/>